<dbReference type="PANTHER" id="PTHR47927:SF2">
    <property type="entry name" value="PHOSPHOGLYCERATE MUTASE FAMILY PROTEIN"/>
    <property type="match status" value="1"/>
</dbReference>
<dbReference type="Pfam" id="PF00300">
    <property type="entry name" value="His_Phos_1"/>
    <property type="match status" value="1"/>
</dbReference>
<gene>
    <name evidence="1" type="ORF">Rsub_02251</name>
</gene>
<dbReference type="GO" id="GO:0003824">
    <property type="term" value="F:catalytic activity"/>
    <property type="evidence" value="ECO:0007669"/>
    <property type="project" value="InterPro"/>
</dbReference>
<dbReference type="InterPro" id="IPR001345">
    <property type="entry name" value="PG/BPGM_mutase_AS"/>
</dbReference>
<name>A0A2V0NVF4_9CHLO</name>
<dbReference type="Gene3D" id="3.40.50.1240">
    <property type="entry name" value="Phosphoglycerate mutase-like"/>
    <property type="match status" value="1"/>
</dbReference>
<dbReference type="InParanoid" id="A0A2V0NVF4"/>
<dbReference type="Proteomes" id="UP000247498">
    <property type="component" value="Unassembled WGS sequence"/>
</dbReference>
<organism evidence="1 2">
    <name type="scientific">Raphidocelis subcapitata</name>
    <dbReference type="NCBI Taxonomy" id="307507"/>
    <lineage>
        <taxon>Eukaryota</taxon>
        <taxon>Viridiplantae</taxon>
        <taxon>Chlorophyta</taxon>
        <taxon>core chlorophytes</taxon>
        <taxon>Chlorophyceae</taxon>
        <taxon>CS clade</taxon>
        <taxon>Sphaeropleales</taxon>
        <taxon>Selenastraceae</taxon>
        <taxon>Raphidocelis</taxon>
    </lineage>
</organism>
<reference evidence="1 2" key="1">
    <citation type="journal article" date="2018" name="Sci. Rep.">
        <title>Raphidocelis subcapitata (=Pseudokirchneriella subcapitata) provides an insight into genome evolution and environmental adaptations in the Sphaeropleales.</title>
        <authorList>
            <person name="Suzuki S."/>
            <person name="Yamaguchi H."/>
            <person name="Nakajima N."/>
            <person name="Kawachi M."/>
        </authorList>
    </citation>
    <scope>NUCLEOTIDE SEQUENCE [LARGE SCALE GENOMIC DNA]</scope>
    <source>
        <strain evidence="1 2">NIES-35</strain>
    </source>
</reference>
<dbReference type="CDD" id="cd07067">
    <property type="entry name" value="HP_PGM_like"/>
    <property type="match status" value="1"/>
</dbReference>
<evidence type="ECO:0000313" key="2">
    <source>
        <dbReference type="Proteomes" id="UP000247498"/>
    </source>
</evidence>
<dbReference type="SUPFAM" id="SSF53254">
    <property type="entry name" value="Phosphoglycerate mutase-like"/>
    <property type="match status" value="1"/>
</dbReference>
<dbReference type="AlphaFoldDB" id="A0A2V0NVF4"/>
<proteinExistence type="predicted"/>
<evidence type="ECO:0000313" key="1">
    <source>
        <dbReference type="EMBL" id="GBF89533.1"/>
    </source>
</evidence>
<dbReference type="SMART" id="SM00855">
    <property type="entry name" value="PGAM"/>
    <property type="match status" value="1"/>
</dbReference>
<dbReference type="STRING" id="307507.A0A2V0NVF4"/>
<dbReference type="InterPro" id="IPR029033">
    <property type="entry name" value="His_PPase_superfam"/>
</dbReference>
<dbReference type="OrthoDB" id="354304at2759"/>
<dbReference type="FunCoup" id="A0A2V0NVF4">
    <property type="interactions" value="320"/>
</dbReference>
<comment type="caution">
    <text evidence="1">The sequence shown here is derived from an EMBL/GenBank/DDBJ whole genome shotgun (WGS) entry which is preliminary data.</text>
</comment>
<keyword evidence="2" id="KW-1185">Reference proteome</keyword>
<protein>
    <recommendedName>
        <fullName evidence="3">Phosphoglycerate mutase</fullName>
    </recommendedName>
</protein>
<sequence>MRRILLVRHGQSEMNLIQAKIVGGQSNSSPLTPLGEWQADALGRHLARLLHPHPAPALVASSTAVRASDTARRLLAAAGLPAVEVEESEALLELDQGEWEGAARAECYTAAALAAIQADPWHFAAPGGESQADVERRATAHVLEGVMPRLRPGGPPGVVVAHGLTIKCFLRGVLGSAPANSWKIRLDNTAVVEVGWVDSGPAAGWHLLRVNDAAHLLAEGVELS</sequence>
<dbReference type="EMBL" id="BDRX01000011">
    <property type="protein sequence ID" value="GBF89533.1"/>
    <property type="molecule type" value="Genomic_DNA"/>
</dbReference>
<dbReference type="InterPro" id="IPR013078">
    <property type="entry name" value="His_Pase_superF_clade-1"/>
</dbReference>
<dbReference type="PROSITE" id="PS00175">
    <property type="entry name" value="PG_MUTASE"/>
    <property type="match status" value="1"/>
</dbReference>
<accession>A0A2V0NVF4</accession>
<dbReference type="PANTHER" id="PTHR47927">
    <property type="entry name" value="PUTATIVE-RELATED"/>
    <property type="match status" value="1"/>
</dbReference>
<evidence type="ECO:0008006" key="3">
    <source>
        <dbReference type="Google" id="ProtNLM"/>
    </source>
</evidence>